<feature type="binding site" evidence="10">
    <location>
        <position position="68"/>
    </location>
    <ligand>
        <name>[4Fe-4S] cluster</name>
        <dbReference type="ChEBI" id="CHEBI:49883"/>
        <note>4Fe-4S-S-AdoMet</note>
    </ligand>
</feature>
<name>A0A1V6N0X6_METAZ</name>
<dbReference type="CDD" id="cd01335">
    <property type="entry name" value="Radical_SAM"/>
    <property type="match status" value="1"/>
</dbReference>
<dbReference type="GO" id="GO:0044689">
    <property type="term" value="F:7,8-didemethyl-8-hydroxy-5-deazariboflavin synthase activity"/>
    <property type="evidence" value="ECO:0007669"/>
    <property type="project" value="UniProtKB-EC"/>
</dbReference>
<keyword evidence="5 10" id="KW-0479">Metal-binding</keyword>
<comment type="pathway">
    <text evidence="1 10">Cofactor biosynthesis; coenzyme F0 biosynthesis.</text>
</comment>
<dbReference type="SUPFAM" id="SSF102114">
    <property type="entry name" value="Radical SAM enzymes"/>
    <property type="match status" value="1"/>
</dbReference>
<evidence type="ECO:0000256" key="6">
    <source>
        <dbReference type="ARBA" id="ARBA00023004"/>
    </source>
</evidence>
<dbReference type="SFLD" id="SFLDG01388">
    <property type="entry name" value="7_8-didemethyl-8-hydroxy-5-dea"/>
    <property type="match status" value="1"/>
</dbReference>
<evidence type="ECO:0000256" key="8">
    <source>
        <dbReference type="ARBA" id="ARBA00023239"/>
    </source>
</evidence>
<dbReference type="Proteomes" id="UP000191661">
    <property type="component" value="Unassembled WGS sequence"/>
</dbReference>
<proteinExistence type="inferred from homology"/>
<dbReference type="Pfam" id="PF04055">
    <property type="entry name" value="Radical_SAM"/>
    <property type="match status" value="1"/>
</dbReference>
<dbReference type="GO" id="GO:0005506">
    <property type="term" value="F:iron ion binding"/>
    <property type="evidence" value="ECO:0007669"/>
    <property type="project" value="UniProtKB-UniRule"/>
</dbReference>
<evidence type="ECO:0000259" key="11">
    <source>
        <dbReference type="PROSITE" id="PS51918"/>
    </source>
</evidence>
<evidence type="ECO:0000256" key="3">
    <source>
        <dbReference type="ARBA" id="ARBA00022485"/>
    </source>
</evidence>
<comment type="catalytic activity">
    <reaction evidence="9 10">
        <text>5-amino-5-(4-hydroxybenzyl)-6-(D-ribitylimino)-5,6-dihydrouracil + S-adenosyl-L-methionine = 7,8-didemethyl-8-hydroxy-5-deazariboflavin + 5'-deoxyadenosine + L-methionine + NH4(+) + H(+)</text>
        <dbReference type="Rhea" id="RHEA:55204"/>
        <dbReference type="ChEBI" id="CHEBI:15378"/>
        <dbReference type="ChEBI" id="CHEBI:17319"/>
        <dbReference type="ChEBI" id="CHEBI:28938"/>
        <dbReference type="ChEBI" id="CHEBI:57844"/>
        <dbReference type="ChEBI" id="CHEBI:59789"/>
        <dbReference type="ChEBI" id="CHEBI:59904"/>
        <dbReference type="ChEBI" id="CHEBI:85936"/>
        <dbReference type="EC" id="4.3.1.32"/>
    </reaction>
</comment>
<keyword evidence="8 10" id="KW-0456">Lyase</keyword>
<dbReference type="InterPro" id="IPR058240">
    <property type="entry name" value="rSAM_sf"/>
</dbReference>
<evidence type="ECO:0000256" key="2">
    <source>
        <dbReference type="ARBA" id="ARBA00012126"/>
    </source>
</evidence>
<evidence type="ECO:0000256" key="10">
    <source>
        <dbReference type="HAMAP-Rule" id="MF_01611"/>
    </source>
</evidence>
<dbReference type="PANTHER" id="PTHR43076">
    <property type="entry name" value="FO SYNTHASE (COFH)"/>
    <property type="match status" value="1"/>
</dbReference>
<comment type="similarity">
    <text evidence="10">Belongs to the radical SAM superfamily. CofG family.</text>
</comment>
<dbReference type="OrthoDB" id="35347at2157"/>
<keyword evidence="7 10" id="KW-0411">Iron-sulfur</keyword>
<keyword evidence="6 10" id="KW-0408">Iron</keyword>
<dbReference type="InterPro" id="IPR013785">
    <property type="entry name" value="Aldolase_TIM"/>
</dbReference>
<dbReference type="SMART" id="SM00729">
    <property type="entry name" value="Elp3"/>
    <property type="match status" value="1"/>
</dbReference>
<evidence type="ECO:0000256" key="1">
    <source>
        <dbReference type="ARBA" id="ARBA00004712"/>
    </source>
</evidence>
<dbReference type="HAMAP" id="MF_01611">
    <property type="entry name" value="FO_synth_sub1"/>
    <property type="match status" value="1"/>
</dbReference>
<keyword evidence="4 10" id="KW-0949">S-adenosyl-L-methionine</keyword>
<evidence type="ECO:0000256" key="9">
    <source>
        <dbReference type="ARBA" id="ARBA00048974"/>
    </source>
</evidence>
<dbReference type="PROSITE" id="PS51918">
    <property type="entry name" value="RADICAL_SAM"/>
    <property type="match status" value="1"/>
</dbReference>
<comment type="function">
    <text evidence="10">Catalyzes the radical-mediated synthesis of 7,8-didemethyl-8-hydroxy-5-deazariboflavin (FO) from 5-amino-5-(4-hydroxybenzyl)-6-(D-ribitylimino)-5,6-dihydrouracil.</text>
</comment>
<dbReference type="AlphaFoldDB" id="A0A1V6N0X6"/>
<sequence length="375" mass="42669">MIFNVSKSKLEKGNLTKDEIISLLNTNQNDIIDLMAIANSKRENNNITYSKNIFIPLTEICRNYCGYCTFRKDPNDKNAIILKDKTEIISQLKNAEIYGCKEALFTFGEQADQEKVVKIALKEKGFENMNEYIYDICESTLKNTKLLPHTNAGVLSYEEMKSLKEVNVSMGMMLENSSDRLRIIEAHINSPGKDPKVRIDTIAEAGRLKIPYTTGILIGIGETKEEIADSLLTIKNLNDKYGHIQEIIIQNFRSKKGIPMEKNPEPSLLDMIRTVSVAKLLFADISIQVPPNLNYETNQVFLLCGADDWGGISPITKDYVNPDSPWPEVDHMRNLTKDAGLNLKERLPIYNKYINETYLNDELLHRTLELKKSLN</sequence>
<organism evidence="12 13">
    <name type="scientific">Methanobrevibacter arboriphilus JCM 13429 = DSM 1125</name>
    <dbReference type="NCBI Taxonomy" id="1300164"/>
    <lineage>
        <taxon>Archaea</taxon>
        <taxon>Methanobacteriati</taxon>
        <taxon>Methanobacteriota</taxon>
        <taxon>Methanomada group</taxon>
        <taxon>Methanobacteria</taxon>
        <taxon>Methanobacteriales</taxon>
        <taxon>Methanobacteriaceae</taxon>
        <taxon>Methanobrevibacter</taxon>
    </lineage>
</organism>
<dbReference type="InterPro" id="IPR034405">
    <property type="entry name" value="F420"/>
</dbReference>
<dbReference type="GO" id="GO:0016765">
    <property type="term" value="F:transferase activity, transferring alkyl or aryl (other than methyl) groups"/>
    <property type="evidence" value="ECO:0007669"/>
    <property type="project" value="InterPro"/>
</dbReference>
<evidence type="ECO:0000256" key="5">
    <source>
        <dbReference type="ARBA" id="ARBA00022723"/>
    </source>
</evidence>
<dbReference type="InterPro" id="IPR007197">
    <property type="entry name" value="rSAM"/>
</dbReference>
<dbReference type="NCBIfam" id="TIGR03550">
    <property type="entry name" value="F420_cofG"/>
    <property type="match status" value="1"/>
</dbReference>
<dbReference type="RefSeq" id="WP_080460855.1">
    <property type="nucleotide sequence ID" value="NZ_BBET01000097.1"/>
</dbReference>
<keyword evidence="13" id="KW-1185">Reference proteome</keyword>
<comment type="subunit">
    <text evidence="10">The FO synthase complex consists of two subunits, CofG and CofH.</text>
</comment>
<dbReference type="InterPro" id="IPR019939">
    <property type="entry name" value="CofG_family"/>
</dbReference>
<accession>A0A1V6N0X6</accession>
<evidence type="ECO:0000256" key="4">
    <source>
        <dbReference type="ARBA" id="ARBA00022691"/>
    </source>
</evidence>
<comment type="cofactor">
    <cofactor evidence="10">
        <name>[4Fe-4S] cluster</name>
        <dbReference type="ChEBI" id="CHEBI:49883"/>
    </cofactor>
    <text evidence="10">Binds 1 [4Fe-4S] cluster. The cluster is coordinated with 3 cysteines and an exchangeable S-adenosyl-L-methionine.</text>
</comment>
<evidence type="ECO:0000256" key="7">
    <source>
        <dbReference type="ARBA" id="ARBA00023014"/>
    </source>
</evidence>
<dbReference type="SFLD" id="SFLDG01064">
    <property type="entry name" value="F420__menaquinone_cofactor_bio"/>
    <property type="match status" value="1"/>
</dbReference>
<dbReference type="EC" id="4.3.1.32" evidence="2 10"/>
<dbReference type="Gene3D" id="3.20.20.70">
    <property type="entry name" value="Aldolase class I"/>
    <property type="match status" value="1"/>
</dbReference>
<evidence type="ECO:0000313" key="13">
    <source>
        <dbReference type="Proteomes" id="UP000191661"/>
    </source>
</evidence>
<dbReference type="UniPathway" id="UPA00072"/>
<dbReference type="GO" id="GO:0051539">
    <property type="term" value="F:4 iron, 4 sulfur cluster binding"/>
    <property type="evidence" value="ECO:0007669"/>
    <property type="project" value="UniProtKB-KW"/>
</dbReference>
<feature type="binding site" evidence="10">
    <location>
        <position position="61"/>
    </location>
    <ligand>
        <name>[4Fe-4S] cluster</name>
        <dbReference type="ChEBI" id="CHEBI:49883"/>
        <note>4Fe-4S-S-AdoMet</note>
    </ligand>
</feature>
<dbReference type="PANTHER" id="PTHR43076:SF15">
    <property type="entry name" value="7,8-DIDEMETHYL-8-HYDROXY-5-DEAZARIBOFLAVIN SYNTHASE"/>
    <property type="match status" value="1"/>
</dbReference>
<evidence type="ECO:0000313" key="12">
    <source>
        <dbReference type="EMBL" id="OQD58294.1"/>
    </source>
</evidence>
<protein>
    <recommendedName>
        <fullName evidence="2 10">7,8-didemethyl-8-hydroxy-5-deazariboflavin synthase</fullName>
        <ecNumber evidence="2 10">4.3.1.32</ecNumber>
    </recommendedName>
    <alternativeName>
        <fullName evidence="10">FO synthase subunit 1</fullName>
    </alternativeName>
</protein>
<dbReference type="SFLD" id="SFLDS00029">
    <property type="entry name" value="Radical_SAM"/>
    <property type="match status" value="1"/>
</dbReference>
<keyword evidence="12" id="KW-0808">Transferase</keyword>
<gene>
    <name evidence="10 12" type="primary">cofG</name>
    <name evidence="12" type="ORF">MBBAR_21c00130</name>
</gene>
<keyword evidence="3 10" id="KW-0004">4Fe-4S</keyword>
<reference evidence="12 13" key="1">
    <citation type="submission" date="2014-12" db="EMBL/GenBank/DDBJ databases">
        <title>Genome sequence of Methanobrevibacter arboriphilicus DH1, DSM1125.</title>
        <authorList>
            <person name="Poehlein A."/>
            <person name="Thauer R.K."/>
            <person name="Seedorf H."/>
            <person name="Daniel R."/>
        </authorList>
    </citation>
    <scope>NUCLEOTIDE SEQUENCE [LARGE SCALE GENOMIC DNA]</scope>
    <source>
        <strain evidence="12 13">DH1</strain>
    </source>
</reference>
<feature type="domain" description="Radical SAM core" evidence="11">
    <location>
        <begin position="47"/>
        <end position="292"/>
    </location>
</feature>
<dbReference type="EMBL" id="JXMW01000021">
    <property type="protein sequence ID" value="OQD58294.1"/>
    <property type="molecule type" value="Genomic_DNA"/>
</dbReference>
<feature type="binding site" evidence="10">
    <location>
        <position position="65"/>
    </location>
    <ligand>
        <name>[4Fe-4S] cluster</name>
        <dbReference type="ChEBI" id="CHEBI:49883"/>
        <note>4Fe-4S-S-AdoMet</note>
    </ligand>
</feature>
<dbReference type="SFLD" id="SFLDF00294">
    <property type="entry name" value="7_8-didemethyl-8-hydroxy-5-dea"/>
    <property type="match status" value="1"/>
</dbReference>
<comment type="caution">
    <text evidence="12">The sequence shown here is derived from an EMBL/GenBank/DDBJ whole genome shotgun (WGS) entry which is preliminary data.</text>
</comment>
<dbReference type="NCBIfam" id="NF004884">
    <property type="entry name" value="PRK06245.1"/>
    <property type="match status" value="1"/>
</dbReference>
<dbReference type="InterPro" id="IPR006638">
    <property type="entry name" value="Elp3/MiaA/NifB-like_rSAM"/>
</dbReference>